<dbReference type="EMBL" id="JALJRB010000031">
    <property type="protein sequence ID" value="MCJ8502710.1"/>
    <property type="molecule type" value="Genomic_DNA"/>
</dbReference>
<evidence type="ECO:0000313" key="3">
    <source>
        <dbReference type="Proteomes" id="UP001165427"/>
    </source>
</evidence>
<feature type="domain" description="HDOD" evidence="1">
    <location>
        <begin position="71"/>
        <end position="267"/>
    </location>
</feature>
<reference evidence="2" key="1">
    <citation type="submission" date="2022-04" db="EMBL/GenBank/DDBJ databases">
        <title>Desulfatitalea alkaliphila sp. nov., a novel anaerobic sulfate-reducing bacterium isolated from terrestrial mud volcano, Taman Peninsula, Russia.</title>
        <authorList>
            <person name="Khomyakova M.A."/>
            <person name="Merkel A.Y."/>
            <person name="Slobodkin A.I."/>
        </authorList>
    </citation>
    <scope>NUCLEOTIDE SEQUENCE</scope>
    <source>
        <strain evidence="2">M08but</strain>
    </source>
</reference>
<sequence length="337" mass="36403">MKSYTLPDDRLPHGRLVSFPCPSCKAKITIDLRPEADDGNRLVFKPLSESADTELSSEDIKNRIIKRVNDLPPMPKVLIKARGVLSDPNSSFKDIAGIIESDQAIAAKVLKVANSAYYGLSGMVSSIHQASVVLGYKTLEQVITMASSSALLGQQLKGYGLNAGGLWKHSLATAMASRLIAQKRAPSLENDAFSVGLIHDAGKLALDPHVLKQRDAFDAFLRDRSPSFLLAERHILGFDHTEIAYDLCKKWKLPENQADAMRYHHCPEGSNGNQLAHIVHLANHIAGLAGFGGGPGFQELPLSPDSLEILRLKPENAEEMAGQVSGAVNELTATLAG</sequence>
<dbReference type="AlphaFoldDB" id="A0AA41UK67"/>
<dbReference type="Proteomes" id="UP001165427">
    <property type="component" value="Unassembled WGS sequence"/>
</dbReference>
<gene>
    <name evidence="2" type="ORF">MRX98_19195</name>
</gene>
<organism evidence="2 3">
    <name type="scientific">Desulfatitalea alkaliphila</name>
    <dbReference type="NCBI Taxonomy" id="2929485"/>
    <lineage>
        <taxon>Bacteria</taxon>
        <taxon>Pseudomonadati</taxon>
        <taxon>Thermodesulfobacteriota</taxon>
        <taxon>Desulfobacteria</taxon>
        <taxon>Desulfobacterales</taxon>
        <taxon>Desulfosarcinaceae</taxon>
        <taxon>Desulfatitalea</taxon>
    </lineage>
</organism>
<proteinExistence type="predicted"/>
<dbReference type="PANTHER" id="PTHR33525">
    <property type="match status" value="1"/>
</dbReference>
<comment type="caution">
    <text evidence="2">The sequence shown here is derived from an EMBL/GenBank/DDBJ whole genome shotgun (WGS) entry which is preliminary data.</text>
</comment>
<dbReference type="PANTHER" id="PTHR33525:SF3">
    <property type="entry name" value="RIBONUCLEASE Y"/>
    <property type="match status" value="1"/>
</dbReference>
<keyword evidence="3" id="KW-1185">Reference proteome</keyword>
<protein>
    <submittedName>
        <fullName evidence="2">HDOD domain-containing protein</fullName>
    </submittedName>
</protein>
<dbReference type="Gene3D" id="1.10.3210.10">
    <property type="entry name" value="Hypothetical protein af1432"/>
    <property type="match status" value="1"/>
</dbReference>
<name>A0AA41UK67_9BACT</name>
<dbReference type="Pfam" id="PF08668">
    <property type="entry name" value="HDOD"/>
    <property type="match status" value="1"/>
</dbReference>
<evidence type="ECO:0000313" key="2">
    <source>
        <dbReference type="EMBL" id="MCJ8502710.1"/>
    </source>
</evidence>
<dbReference type="RefSeq" id="WP_246913932.1">
    <property type="nucleotide sequence ID" value="NZ_JALJRB010000031.1"/>
</dbReference>
<dbReference type="InterPro" id="IPR052340">
    <property type="entry name" value="RNase_Y/CdgJ"/>
</dbReference>
<dbReference type="PROSITE" id="PS51833">
    <property type="entry name" value="HDOD"/>
    <property type="match status" value="1"/>
</dbReference>
<dbReference type="SUPFAM" id="SSF109604">
    <property type="entry name" value="HD-domain/PDEase-like"/>
    <property type="match status" value="1"/>
</dbReference>
<accession>A0AA41UK67</accession>
<evidence type="ECO:0000259" key="1">
    <source>
        <dbReference type="PROSITE" id="PS51833"/>
    </source>
</evidence>
<dbReference type="InterPro" id="IPR013976">
    <property type="entry name" value="HDOD"/>
</dbReference>